<accession>A0AAV7FZW3</accession>
<dbReference type="InterPro" id="IPR032473">
    <property type="entry name" value="Argonaute_Mid_dom"/>
</dbReference>
<evidence type="ECO:0000313" key="6">
    <source>
        <dbReference type="Proteomes" id="UP000775213"/>
    </source>
</evidence>
<comment type="similarity">
    <text evidence="1">Belongs to the argonaute family. Ago subfamily.</text>
</comment>
<dbReference type="InterPro" id="IPR012337">
    <property type="entry name" value="RNaseH-like_sf"/>
</dbReference>
<name>A0AAV7FZW3_DENCH</name>
<dbReference type="PROSITE" id="PS50822">
    <property type="entry name" value="PIWI"/>
    <property type="match status" value="1"/>
</dbReference>
<dbReference type="EMBL" id="JAGFBR010000019">
    <property type="protein sequence ID" value="KAH0448952.1"/>
    <property type="molecule type" value="Genomic_DNA"/>
</dbReference>
<dbReference type="Gene3D" id="2.170.260.10">
    <property type="entry name" value="paz domain"/>
    <property type="match status" value="1"/>
</dbReference>
<dbReference type="Pfam" id="PF16486">
    <property type="entry name" value="ArgoN"/>
    <property type="match status" value="1"/>
</dbReference>
<dbReference type="SUPFAM" id="SSF53098">
    <property type="entry name" value="Ribonuclease H-like"/>
    <property type="match status" value="1"/>
</dbReference>
<dbReference type="Pfam" id="PF02171">
    <property type="entry name" value="Piwi"/>
    <property type="match status" value="1"/>
</dbReference>
<comment type="caution">
    <text evidence="5">The sequence shown here is derived from an EMBL/GenBank/DDBJ whole genome shotgun (WGS) entry which is preliminary data.</text>
</comment>
<dbReference type="GO" id="GO:0003723">
    <property type="term" value="F:RNA binding"/>
    <property type="evidence" value="ECO:0007669"/>
    <property type="project" value="InterPro"/>
</dbReference>
<sequence length="945" mass="106008">MLQPKQTALGGEFLRFRQIPLPSLLSLRATFFENRIRAQRFFAATSAGMVSPDITPREESLSPPHPPFVPPNAIPEVVKFDHEKRTVMARPSFGSEGRHIQLLTNYFTVNLTAQDQFFCQYKISIKSIDNLAVEGKGIGRKVMDRLYQTYSLELGGKEFAYDGYNSLFTVGFLPQNNFDFIVVLEESTRVPCGSASGENPSVDTRKLSKHSLVAKKLTVQIRYETKIPLSAISLFPGGSETGHTQDVLRVLDMILRQQQARRGCLVVRQSYFDGDPANLTDLGGGVTGCRGFHSCFHATHGGLFLNMDVSTTIMLKPGPVIDFLIANQNVRNAKEINWAKAKRTLKNMRIKTIHTNLEFKIIGLSPLPCSQQTFILKGKIDDGKDLPVEVTVFNYFKEKCIELTWSSSLPCLVVGKPKRPIYLPIELCNLISLQRYTRALSSPLRASLVERSRQKPQERIKAVTNAFQKNHYNNEPLISSCGITIEKQLAEIDGRILNAPTLKVGNEVDCFPKNGRWNFTNKRLLQAIPIESWAIVNFSARCDLSHLSREMINCARNKGIIINRPFTIIEENHQYVRMEPAVRVEKMFEEVIKRFPCPPQLLLCVLPEKKNSALYGPWKKKNLHEMGIVNQCISPTRITDHYLTNVLLKINTKLGGINSLLAVEANPSIPLVTDVPTMIVGIDISHASPGHVDLPSVAAAVGSRNWPLISRYSASVRTQSARLEIIDSLYKPLSNGEDDGMMRDLLLDFYNSSGGRKPAQIIIFRDCVSESQFSHVLNIELDQVIKAFQHLGEGPLPSFTVIMAQKNHHTKLFQSDSAENVPPGTVVDTRIVHPRNYDFFMCSQAGMIGTSRPTHYHVLLDEIGFNPDELQNLVHSLSYVCQRSTSAISVVAPIRYAHLAAQQMSQFIKFDDLSEISSQNGEDGNSAIPEMPRLHEEVRESMFFC</sequence>
<dbReference type="InterPro" id="IPR036397">
    <property type="entry name" value="RNaseH_sf"/>
</dbReference>
<dbReference type="Pfam" id="PF16487">
    <property type="entry name" value="ArgoMid"/>
    <property type="match status" value="1"/>
</dbReference>
<dbReference type="Proteomes" id="UP000775213">
    <property type="component" value="Unassembled WGS sequence"/>
</dbReference>
<dbReference type="GO" id="GO:0031047">
    <property type="term" value="P:regulatory ncRNA-mediated gene silencing"/>
    <property type="evidence" value="ECO:0007669"/>
    <property type="project" value="UniProtKB-KW"/>
</dbReference>
<reference evidence="5 6" key="1">
    <citation type="journal article" date="2021" name="Hortic Res">
        <title>Chromosome-scale assembly of the Dendrobium chrysotoxum genome enhances the understanding of orchid evolution.</title>
        <authorList>
            <person name="Zhang Y."/>
            <person name="Zhang G.Q."/>
            <person name="Zhang D."/>
            <person name="Liu X.D."/>
            <person name="Xu X.Y."/>
            <person name="Sun W.H."/>
            <person name="Yu X."/>
            <person name="Zhu X."/>
            <person name="Wang Z.W."/>
            <person name="Zhao X."/>
            <person name="Zhong W.Y."/>
            <person name="Chen H."/>
            <person name="Yin W.L."/>
            <person name="Huang T."/>
            <person name="Niu S.C."/>
            <person name="Liu Z.J."/>
        </authorList>
    </citation>
    <scope>NUCLEOTIDE SEQUENCE [LARGE SCALE GENOMIC DNA]</scope>
    <source>
        <strain evidence="5">Lindl</strain>
    </source>
</reference>
<dbReference type="CDD" id="cd02846">
    <property type="entry name" value="PAZ_argonaute_like"/>
    <property type="match status" value="1"/>
</dbReference>
<evidence type="ECO:0000259" key="4">
    <source>
        <dbReference type="PROSITE" id="PS50822"/>
    </source>
</evidence>
<dbReference type="Pfam" id="PF08699">
    <property type="entry name" value="ArgoL1"/>
    <property type="match status" value="1"/>
</dbReference>
<feature type="domain" description="PAZ" evidence="3">
    <location>
        <begin position="319"/>
        <end position="432"/>
    </location>
</feature>
<dbReference type="InterPro" id="IPR036085">
    <property type="entry name" value="PAZ_dom_sf"/>
</dbReference>
<gene>
    <name evidence="5" type="ORF">IEQ34_022752</name>
</gene>
<organism evidence="5 6">
    <name type="scientific">Dendrobium chrysotoxum</name>
    <name type="common">Orchid</name>
    <dbReference type="NCBI Taxonomy" id="161865"/>
    <lineage>
        <taxon>Eukaryota</taxon>
        <taxon>Viridiplantae</taxon>
        <taxon>Streptophyta</taxon>
        <taxon>Embryophyta</taxon>
        <taxon>Tracheophyta</taxon>
        <taxon>Spermatophyta</taxon>
        <taxon>Magnoliopsida</taxon>
        <taxon>Liliopsida</taxon>
        <taxon>Asparagales</taxon>
        <taxon>Orchidaceae</taxon>
        <taxon>Epidendroideae</taxon>
        <taxon>Malaxideae</taxon>
        <taxon>Dendrobiinae</taxon>
        <taxon>Dendrobium</taxon>
    </lineage>
</organism>
<dbReference type="InterPro" id="IPR003100">
    <property type="entry name" value="PAZ_dom"/>
</dbReference>
<proteinExistence type="inferred from homology"/>
<dbReference type="AlphaFoldDB" id="A0AAV7FZW3"/>
<dbReference type="Pfam" id="PF16488">
    <property type="entry name" value="ArgoL2"/>
    <property type="match status" value="1"/>
</dbReference>
<dbReference type="InterPro" id="IPR003165">
    <property type="entry name" value="Piwi"/>
</dbReference>
<dbReference type="SUPFAM" id="SSF101690">
    <property type="entry name" value="PAZ domain"/>
    <property type="match status" value="1"/>
</dbReference>
<keyword evidence="6" id="KW-1185">Reference proteome</keyword>
<protein>
    <submittedName>
        <fullName evidence="5">Uncharacterized protein</fullName>
    </submittedName>
</protein>
<dbReference type="InterPro" id="IPR032472">
    <property type="entry name" value="ArgoL2"/>
</dbReference>
<dbReference type="FunFam" id="3.30.420.10:FF:000091">
    <property type="entry name" value="Protein argonaute 3"/>
    <property type="match status" value="1"/>
</dbReference>
<dbReference type="SMART" id="SM00950">
    <property type="entry name" value="Piwi"/>
    <property type="match status" value="1"/>
</dbReference>
<dbReference type="CDD" id="cd04657">
    <property type="entry name" value="Piwi_ago-like"/>
    <property type="match status" value="1"/>
</dbReference>
<evidence type="ECO:0000259" key="3">
    <source>
        <dbReference type="PROSITE" id="PS50821"/>
    </source>
</evidence>
<dbReference type="Pfam" id="PF02170">
    <property type="entry name" value="PAZ"/>
    <property type="match status" value="1"/>
</dbReference>
<evidence type="ECO:0000313" key="5">
    <source>
        <dbReference type="EMBL" id="KAH0448952.1"/>
    </source>
</evidence>
<dbReference type="InterPro" id="IPR014811">
    <property type="entry name" value="ArgoL1"/>
</dbReference>
<dbReference type="InterPro" id="IPR032474">
    <property type="entry name" value="Argonaute_N"/>
</dbReference>
<keyword evidence="2" id="KW-0943">RNA-mediated gene silencing</keyword>
<dbReference type="SMART" id="SM01163">
    <property type="entry name" value="DUF1785"/>
    <property type="match status" value="1"/>
</dbReference>
<feature type="domain" description="Piwi" evidence="4">
    <location>
        <begin position="601"/>
        <end position="909"/>
    </location>
</feature>
<dbReference type="Gene3D" id="3.40.50.2300">
    <property type="match status" value="1"/>
</dbReference>
<evidence type="ECO:0000256" key="2">
    <source>
        <dbReference type="ARBA" id="ARBA00023158"/>
    </source>
</evidence>
<dbReference type="InterPro" id="IPR045246">
    <property type="entry name" value="Piwi_ago-like"/>
</dbReference>
<evidence type="ECO:0000256" key="1">
    <source>
        <dbReference type="ARBA" id="ARBA00008201"/>
    </source>
</evidence>
<dbReference type="PROSITE" id="PS50821">
    <property type="entry name" value="PAZ"/>
    <property type="match status" value="1"/>
</dbReference>
<dbReference type="PANTHER" id="PTHR22891">
    <property type="entry name" value="EUKARYOTIC TRANSLATION INITIATION FACTOR 2C"/>
    <property type="match status" value="1"/>
</dbReference>
<dbReference type="Gene3D" id="3.30.420.10">
    <property type="entry name" value="Ribonuclease H-like superfamily/Ribonuclease H"/>
    <property type="match status" value="1"/>
</dbReference>